<evidence type="ECO:0000256" key="1">
    <source>
        <dbReference type="SAM" id="SignalP"/>
    </source>
</evidence>
<evidence type="ECO:0000313" key="2">
    <source>
        <dbReference type="EMBL" id="KAK2603061.1"/>
    </source>
</evidence>
<reference evidence="2" key="1">
    <citation type="submission" date="2023-06" db="EMBL/GenBank/DDBJ databases">
        <authorList>
            <person name="Noh H."/>
        </authorList>
    </citation>
    <scope>NUCLEOTIDE SEQUENCE</scope>
    <source>
        <strain evidence="2">DUCC20226</strain>
    </source>
</reference>
<keyword evidence="1" id="KW-0732">Signal</keyword>
<name>A0AAD9SB95_PHOAM</name>
<comment type="caution">
    <text evidence="2">The sequence shown here is derived from an EMBL/GenBank/DDBJ whole genome shotgun (WGS) entry which is preliminary data.</text>
</comment>
<dbReference type="EMBL" id="JAUJFL010000005">
    <property type="protein sequence ID" value="KAK2603061.1"/>
    <property type="molecule type" value="Genomic_DNA"/>
</dbReference>
<evidence type="ECO:0000313" key="3">
    <source>
        <dbReference type="Proteomes" id="UP001265746"/>
    </source>
</evidence>
<keyword evidence="3" id="KW-1185">Reference proteome</keyword>
<organism evidence="2 3">
    <name type="scientific">Phomopsis amygdali</name>
    <name type="common">Fusicoccum amygdali</name>
    <dbReference type="NCBI Taxonomy" id="1214568"/>
    <lineage>
        <taxon>Eukaryota</taxon>
        <taxon>Fungi</taxon>
        <taxon>Dikarya</taxon>
        <taxon>Ascomycota</taxon>
        <taxon>Pezizomycotina</taxon>
        <taxon>Sordariomycetes</taxon>
        <taxon>Sordariomycetidae</taxon>
        <taxon>Diaporthales</taxon>
        <taxon>Diaporthaceae</taxon>
        <taxon>Diaporthe</taxon>
    </lineage>
</organism>
<feature type="signal peptide" evidence="1">
    <location>
        <begin position="1"/>
        <end position="23"/>
    </location>
</feature>
<protein>
    <submittedName>
        <fullName evidence="2">Uncharacterized protein</fullName>
    </submittedName>
</protein>
<proteinExistence type="predicted"/>
<feature type="chain" id="PRO_5042056347" evidence="1">
    <location>
        <begin position="24"/>
        <end position="124"/>
    </location>
</feature>
<dbReference type="Proteomes" id="UP001265746">
    <property type="component" value="Unassembled WGS sequence"/>
</dbReference>
<dbReference type="AlphaFoldDB" id="A0AAD9SB95"/>
<sequence length="124" mass="13937">MKFPALLNASMLLFAGIVGTVTAEPVCWRRDELLGFNWKVYIAPVPPEDIGHICHKFWGGLKQFVHCTVYTPNSCGPWTNTTYGNNEDGLVANFWTNILCNDGMMEAAFWEATKNQYGAMTCEH</sequence>
<gene>
    <name evidence="2" type="ORF">N8I77_009545</name>
</gene>
<accession>A0AAD9SB95</accession>